<reference evidence="2" key="2">
    <citation type="journal article" date="2016" name="Fungal Biol.">
        <title>Ochratoxin A production by Penicillium thymicola.</title>
        <authorList>
            <person name="Nguyen H.D.T."/>
            <person name="McMullin D.R."/>
            <person name="Ponomareva E."/>
            <person name="Riley R."/>
            <person name="Pomraning K.R."/>
            <person name="Baker S.E."/>
            <person name="Seifert K.A."/>
        </authorList>
    </citation>
    <scope>NUCLEOTIDE SEQUENCE</scope>
    <source>
        <strain evidence="2">DAOM 180753</strain>
    </source>
</reference>
<protein>
    <submittedName>
        <fullName evidence="2">Uncharacterized protein</fullName>
    </submittedName>
</protein>
<dbReference type="AlphaFoldDB" id="A0AAI9T851"/>
<feature type="region of interest" description="Disordered" evidence="1">
    <location>
        <begin position="1"/>
        <end position="34"/>
    </location>
</feature>
<comment type="caution">
    <text evidence="2">The sequence shown here is derived from an EMBL/GenBank/DDBJ whole genome shotgun (WGS) entry which is preliminary data.</text>
</comment>
<gene>
    <name evidence="2" type="ORF">VN97_g11321</name>
</gene>
<evidence type="ECO:0000313" key="2">
    <source>
        <dbReference type="EMBL" id="KAJ9482123.1"/>
    </source>
</evidence>
<evidence type="ECO:0000256" key="1">
    <source>
        <dbReference type="SAM" id="MobiDB-lite"/>
    </source>
</evidence>
<name>A0AAI9T851_PENTH</name>
<evidence type="ECO:0000313" key="3">
    <source>
        <dbReference type="Proteomes" id="UP001227192"/>
    </source>
</evidence>
<feature type="compositionally biased region" description="Polar residues" evidence="1">
    <location>
        <begin position="19"/>
        <end position="32"/>
    </location>
</feature>
<reference evidence="2" key="1">
    <citation type="submission" date="2015-06" db="EMBL/GenBank/DDBJ databases">
        <authorList>
            <person name="Nguyen H."/>
        </authorList>
    </citation>
    <scope>NUCLEOTIDE SEQUENCE</scope>
    <source>
        <strain evidence="2">DAOM 180753</strain>
    </source>
</reference>
<sequence>MVVTEIHSRISRAIPGSQPRVQSSTTTNNKATGHSKLEIKPSRHVLGKRTVKRIKSHRRRQTDLENGWTTLRVGRLNPRTALVAGRSEGREGHPRVTARSSLRNQGAPNEYSLSTYSLSISHSALSLSLSTLIKAVAAQIGKPHPPGKIRLILYIRILSITLASLSAKKMHVMSTGCLSTFCIGKSYKRYIICRLGIW</sequence>
<dbReference type="EMBL" id="LACB01000614">
    <property type="protein sequence ID" value="KAJ9482123.1"/>
    <property type="molecule type" value="Genomic_DNA"/>
</dbReference>
<accession>A0AAI9T851</accession>
<dbReference type="Proteomes" id="UP001227192">
    <property type="component" value="Unassembled WGS sequence"/>
</dbReference>
<organism evidence="2 3">
    <name type="scientific">Penicillium thymicola</name>
    <dbReference type="NCBI Taxonomy" id="293382"/>
    <lineage>
        <taxon>Eukaryota</taxon>
        <taxon>Fungi</taxon>
        <taxon>Dikarya</taxon>
        <taxon>Ascomycota</taxon>
        <taxon>Pezizomycotina</taxon>
        <taxon>Eurotiomycetes</taxon>
        <taxon>Eurotiomycetidae</taxon>
        <taxon>Eurotiales</taxon>
        <taxon>Aspergillaceae</taxon>
        <taxon>Penicillium</taxon>
    </lineage>
</organism>
<keyword evidence="3" id="KW-1185">Reference proteome</keyword>
<proteinExistence type="predicted"/>